<dbReference type="InterPro" id="IPR020845">
    <property type="entry name" value="AMP-binding_CS"/>
</dbReference>
<dbReference type="Proteomes" id="UP001501777">
    <property type="component" value="Unassembled WGS sequence"/>
</dbReference>
<dbReference type="InterPro" id="IPR055377">
    <property type="entry name" value="GH3_M"/>
</dbReference>
<evidence type="ECO:0000259" key="1">
    <source>
        <dbReference type="Pfam" id="PF23571"/>
    </source>
</evidence>
<protein>
    <submittedName>
        <fullName evidence="3">GH3 auxin-responsive promoter family protein</fullName>
    </submittedName>
</protein>
<proteinExistence type="predicted"/>
<reference evidence="3 4" key="1">
    <citation type="journal article" date="2019" name="Int. J. Syst. Evol. Microbiol.">
        <title>The Global Catalogue of Microorganisms (GCM) 10K type strain sequencing project: providing services to taxonomists for standard genome sequencing and annotation.</title>
        <authorList>
            <consortium name="The Broad Institute Genomics Platform"/>
            <consortium name="The Broad Institute Genome Sequencing Center for Infectious Disease"/>
            <person name="Wu L."/>
            <person name="Ma J."/>
        </authorList>
    </citation>
    <scope>NUCLEOTIDE SEQUENCE [LARGE SCALE GENOMIC DNA]</scope>
    <source>
        <strain evidence="3 4">JCM 4395</strain>
    </source>
</reference>
<dbReference type="EMBL" id="BAAASG010000025">
    <property type="protein sequence ID" value="GAA2518499.1"/>
    <property type="molecule type" value="Genomic_DNA"/>
</dbReference>
<feature type="domain" description="GH3 C-terminal" evidence="2">
    <location>
        <begin position="473"/>
        <end position="568"/>
    </location>
</feature>
<organism evidence="3 4">
    <name type="scientific">Streptomyces longisporus</name>
    <dbReference type="NCBI Taxonomy" id="1948"/>
    <lineage>
        <taxon>Bacteria</taxon>
        <taxon>Bacillati</taxon>
        <taxon>Actinomycetota</taxon>
        <taxon>Actinomycetes</taxon>
        <taxon>Kitasatosporales</taxon>
        <taxon>Streptomycetaceae</taxon>
        <taxon>Streptomyces</taxon>
    </lineage>
</organism>
<dbReference type="RefSeq" id="WP_425585841.1">
    <property type="nucleotide sequence ID" value="NZ_BAAASG010000025.1"/>
</dbReference>
<dbReference type="InterPro" id="IPR055378">
    <property type="entry name" value="GH3_C"/>
</dbReference>
<evidence type="ECO:0000313" key="4">
    <source>
        <dbReference type="Proteomes" id="UP001501777"/>
    </source>
</evidence>
<dbReference type="InterPro" id="IPR004993">
    <property type="entry name" value="GH3"/>
</dbReference>
<name>A0ABN3NFG0_STRLO</name>
<keyword evidence="4" id="KW-1185">Reference proteome</keyword>
<dbReference type="PROSITE" id="PS00455">
    <property type="entry name" value="AMP_BINDING"/>
    <property type="match status" value="1"/>
</dbReference>
<evidence type="ECO:0000259" key="2">
    <source>
        <dbReference type="Pfam" id="PF23572"/>
    </source>
</evidence>
<dbReference type="Pfam" id="PF03321">
    <property type="entry name" value="GH3"/>
    <property type="match status" value="1"/>
</dbReference>
<dbReference type="Pfam" id="PF23571">
    <property type="entry name" value="GH3_M"/>
    <property type="match status" value="1"/>
</dbReference>
<gene>
    <name evidence="3" type="ORF">GCM10010276_80410</name>
</gene>
<dbReference type="PANTHER" id="PTHR31901">
    <property type="entry name" value="GH3 DOMAIN-CONTAINING PROTEIN"/>
    <property type="match status" value="1"/>
</dbReference>
<evidence type="ECO:0000313" key="3">
    <source>
        <dbReference type="EMBL" id="GAA2518499.1"/>
    </source>
</evidence>
<accession>A0ABN3NFG0</accession>
<comment type="caution">
    <text evidence="3">The sequence shown here is derived from an EMBL/GenBank/DDBJ whole genome shotgun (WGS) entry which is preliminary data.</text>
</comment>
<dbReference type="PANTHER" id="PTHR31901:SF9">
    <property type="entry name" value="GH3 DOMAIN-CONTAINING PROTEIN"/>
    <property type="match status" value="1"/>
</dbReference>
<feature type="domain" description="GH3 middle" evidence="1">
    <location>
        <begin position="364"/>
        <end position="438"/>
    </location>
</feature>
<dbReference type="Pfam" id="PF23572">
    <property type="entry name" value="GH3_C"/>
    <property type="match status" value="1"/>
</dbReference>
<sequence length="600" mass="65142">MAALAAPAVNSAIPSPTPCSCHAFGFRTQHALQSLRKVFAHPEPAARNVFEDILDQCADTEFGRTHALHRVRTVDEWRRAVPIQQYEDVEPYIRRARQGLPAVLTRSRPYAFLKTSGSSGTPKHIPTTRHWRDHYRGPALYAQWGLYFEALAQADALSAPAAHIPQVLDLSWERTPGRPGPGGEQPVYSISNRPAAVGARDWLPPWYDEPWLLADPGEGWEAALYRKLRLLAGSDVRAVVALNPSKIISLAETLAASGERLVADLRDGTLGGRRHPAVTPDRETADRLAAVLEATGGAPGLTDLWPRLDLAVAWNSASAALYRDWLAEVLPGVRRLPFSTTGTEGIVTLPVDGHASAGPLAVGQGVYEFVPVDGPRASEGSDSLAPDAATVLFDELESGREYRLVMSQANGLLRYDVGDVYRVAGHYGATPRLEFTGRAGFRASFTGEKLTETQVHEAVVSSLPGGLGGRPLFTCVPVWGAPPRYHVIIEGAGDLGASALETFARDIDTALRRINIEYGEKRASRRLGRIEVVAAEWGAFARASEERLRARGTSSNQVKHHWLQRDREVLDALTERGLLRAGTEPGLRLSPASAEAGAVR</sequence>